<dbReference type="PANTHER" id="PTHR45750:SF3">
    <property type="entry name" value="HISTONE ACETYLTRANSFERASE"/>
    <property type="match status" value="1"/>
</dbReference>
<dbReference type="CDD" id="cd05509">
    <property type="entry name" value="Bromo_gcn5_like"/>
    <property type="match status" value="1"/>
</dbReference>
<evidence type="ECO:0000256" key="1">
    <source>
        <dbReference type="ARBA" id="ARBA00004123"/>
    </source>
</evidence>
<dbReference type="InterPro" id="IPR001487">
    <property type="entry name" value="Bromodomain"/>
</dbReference>
<sequence>MSSVKQEDDCLFQVAFNDGREHNMRCLVGFKIVISQQLPNMPKEYIVRIVLDRSHRSIVIVKHGQVIGGICFRPFHVQGFAEIVFLAIKETEKHQGYGSRLMNHVKEHVKTEEIKFFLTYADNTAIGYFIKQGFTKKKLMPKSRWEGYIKDYVRSTLMECKIMYNINYLEIPTILKQQKEAVLAKSKTISNAHVVQDPLPAFIKGLSRVDPEDIPGVMAAGWSPSRKRHENSAVLYGLKAQLGAVLNMLSKSKEAWPFQKPVQVWEAPGYFDIIKDPMDLQTMETNLDKGLYTTKERFMEDVEKIITNCKVYNEPETIYVRCANALQKRARKLIKKIL</sequence>
<evidence type="ECO:0000256" key="4">
    <source>
        <dbReference type="ARBA" id="ARBA00023159"/>
    </source>
</evidence>
<dbReference type="PROSITE" id="PS50014">
    <property type="entry name" value="BROMODOMAIN_2"/>
    <property type="match status" value="1"/>
</dbReference>
<dbReference type="PRINTS" id="PR00503">
    <property type="entry name" value="BROMODOMAIN"/>
</dbReference>
<feature type="domain" description="N-acetyltransferase" evidence="8">
    <location>
        <begin position="17"/>
        <end position="163"/>
    </location>
</feature>
<dbReference type="Pfam" id="PF00583">
    <property type="entry name" value="Acetyltransf_1"/>
    <property type="match status" value="1"/>
</dbReference>
<keyword evidence="3 6" id="KW-0103">Bromodomain</keyword>
<proteinExistence type="inferred from homology"/>
<dbReference type="SUPFAM" id="SSF55729">
    <property type="entry name" value="Acyl-CoA N-acyltransferases (Nat)"/>
    <property type="match status" value="1"/>
</dbReference>
<accession>A0A0H5RPA1</accession>
<dbReference type="SUPFAM" id="SSF47370">
    <property type="entry name" value="Bromodomain"/>
    <property type="match status" value="1"/>
</dbReference>
<dbReference type="InterPro" id="IPR016181">
    <property type="entry name" value="Acyl_CoA_acyltransferase"/>
</dbReference>
<dbReference type="AlphaFoldDB" id="A0A0H5RPA1"/>
<dbReference type="GO" id="GO:0010484">
    <property type="term" value="F:histone H3 acetyltransferase activity"/>
    <property type="evidence" value="ECO:0007669"/>
    <property type="project" value="TreeGrafter"/>
</dbReference>
<comment type="subcellular location">
    <subcellularLocation>
        <location evidence="1">Nucleus</location>
    </subcellularLocation>
</comment>
<protein>
    <recommendedName>
        <fullName evidence="10">Histone acetyltransferase</fullName>
    </recommendedName>
</protein>
<dbReference type="Gene3D" id="3.40.630.30">
    <property type="match status" value="1"/>
</dbReference>
<name>A0A0H5RPA1_9EUKA</name>
<dbReference type="Pfam" id="PF00439">
    <property type="entry name" value="Bromodomain"/>
    <property type="match status" value="1"/>
</dbReference>
<keyword evidence="4" id="KW-0010">Activator</keyword>
<evidence type="ECO:0000259" key="7">
    <source>
        <dbReference type="PROSITE" id="PS50014"/>
    </source>
</evidence>
<evidence type="ECO:0000256" key="3">
    <source>
        <dbReference type="ARBA" id="ARBA00023117"/>
    </source>
</evidence>
<reference evidence="9" key="1">
    <citation type="submission" date="2015-04" db="EMBL/GenBank/DDBJ databases">
        <title>The genome sequence of the plant pathogenic Rhizarian Plasmodiophora brassicae reveals insights in its biotrophic life cycle and the origin of chitin synthesis.</title>
        <authorList>
            <person name="Schwelm A."/>
            <person name="Fogelqvist J."/>
            <person name="Knaust A."/>
            <person name="Julke S."/>
            <person name="Lilja T."/>
            <person name="Dhandapani V."/>
            <person name="Bonilla-Rosso G."/>
            <person name="Karlsson M."/>
            <person name="Shevchenko A."/>
            <person name="Choi S.R."/>
            <person name="Kim H.G."/>
            <person name="Park J.Y."/>
            <person name="Lim Y.P."/>
            <person name="Ludwig-Muller J."/>
            <person name="Dixelius C."/>
        </authorList>
    </citation>
    <scope>NUCLEOTIDE SEQUENCE</scope>
    <source>
        <tissue evidence="9">Potato root galls</tissue>
    </source>
</reference>
<evidence type="ECO:0000256" key="5">
    <source>
        <dbReference type="ARBA" id="ARBA00023242"/>
    </source>
</evidence>
<dbReference type="InterPro" id="IPR000182">
    <property type="entry name" value="GNAT_dom"/>
</dbReference>
<keyword evidence="5" id="KW-0539">Nucleus</keyword>
<dbReference type="SMART" id="SM00297">
    <property type="entry name" value="BROMO"/>
    <property type="match status" value="1"/>
</dbReference>
<dbReference type="Gene3D" id="1.20.920.10">
    <property type="entry name" value="Bromodomain-like"/>
    <property type="match status" value="1"/>
</dbReference>
<comment type="similarity">
    <text evidence="2">Belongs to the acetyltransferase family. GCN5 subfamily.</text>
</comment>
<dbReference type="EMBL" id="HACM01010102">
    <property type="protein sequence ID" value="CRZ10544.1"/>
    <property type="molecule type" value="Transcribed_RNA"/>
</dbReference>
<dbReference type="InterPro" id="IPR037800">
    <property type="entry name" value="GCN5"/>
</dbReference>
<dbReference type="CDD" id="cd04301">
    <property type="entry name" value="NAT_SF"/>
    <property type="match status" value="1"/>
</dbReference>
<organism evidence="9">
    <name type="scientific">Spongospora subterranea</name>
    <dbReference type="NCBI Taxonomy" id="70186"/>
    <lineage>
        <taxon>Eukaryota</taxon>
        <taxon>Sar</taxon>
        <taxon>Rhizaria</taxon>
        <taxon>Endomyxa</taxon>
        <taxon>Phytomyxea</taxon>
        <taxon>Plasmodiophorida</taxon>
        <taxon>Plasmodiophoridae</taxon>
        <taxon>Spongospora</taxon>
    </lineage>
</organism>
<dbReference type="PANTHER" id="PTHR45750">
    <property type="entry name" value="GH11602P"/>
    <property type="match status" value="1"/>
</dbReference>
<dbReference type="GO" id="GO:0000123">
    <property type="term" value="C:histone acetyltransferase complex"/>
    <property type="evidence" value="ECO:0007669"/>
    <property type="project" value="TreeGrafter"/>
</dbReference>
<dbReference type="PROSITE" id="PS51186">
    <property type="entry name" value="GNAT"/>
    <property type="match status" value="1"/>
</dbReference>
<evidence type="ECO:0000313" key="9">
    <source>
        <dbReference type="EMBL" id="CRZ10544.1"/>
    </source>
</evidence>
<evidence type="ECO:0000259" key="8">
    <source>
        <dbReference type="PROSITE" id="PS51186"/>
    </source>
</evidence>
<dbReference type="GO" id="GO:0045944">
    <property type="term" value="P:positive regulation of transcription by RNA polymerase II"/>
    <property type="evidence" value="ECO:0007669"/>
    <property type="project" value="TreeGrafter"/>
</dbReference>
<evidence type="ECO:0000256" key="2">
    <source>
        <dbReference type="ARBA" id="ARBA00008607"/>
    </source>
</evidence>
<feature type="domain" description="Bromo" evidence="7">
    <location>
        <begin position="250"/>
        <end position="320"/>
    </location>
</feature>
<evidence type="ECO:0008006" key="10">
    <source>
        <dbReference type="Google" id="ProtNLM"/>
    </source>
</evidence>
<dbReference type="GO" id="GO:0005634">
    <property type="term" value="C:nucleus"/>
    <property type="evidence" value="ECO:0007669"/>
    <property type="project" value="UniProtKB-SubCell"/>
</dbReference>
<evidence type="ECO:0000256" key="6">
    <source>
        <dbReference type="PROSITE-ProRule" id="PRU00035"/>
    </source>
</evidence>
<dbReference type="InterPro" id="IPR036427">
    <property type="entry name" value="Bromodomain-like_sf"/>
</dbReference>